<dbReference type="AlphaFoldDB" id="A0A7D5V984"/>
<gene>
    <name evidence="3" type="ORF">HZU75_02815</name>
</gene>
<dbReference type="Pfam" id="PF09835">
    <property type="entry name" value="DUF2062"/>
    <property type="match status" value="1"/>
</dbReference>
<reference evidence="3 4" key="1">
    <citation type="journal article" date="2016" name="Int. J. Syst. Evol. Microbiol.">
        <title>Chitinibacter fontanus sp. nov., isolated from a spring.</title>
        <authorList>
            <person name="Sheu S.Y."/>
            <person name="Li Y.S."/>
            <person name="Young C.C."/>
            <person name="Chen W.M."/>
        </authorList>
    </citation>
    <scope>NUCLEOTIDE SEQUENCE [LARGE SCALE GENOMIC DNA]</scope>
    <source>
        <strain evidence="3 4">STM-7</strain>
    </source>
</reference>
<evidence type="ECO:0000313" key="4">
    <source>
        <dbReference type="Proteomes" id="UP000510822"/>
    </source>
</evidence>
<feature type="transmembrane region" description="Helical" evidence="1">
    <location>
        <begin position="46"/>
        <end position="71"/>
    </location>
</feature>
<dbReference type="EMBL" id="CP058952">
    <property type="protein sequence ID" value="QLI80553.1"/>
    <property type="molecule type" value="Genomic_DNA"/>
</dbReference>
<keyword evidence="1" id="KW-0812">Transmembrane</keyword>
<evidence type="ECO:0000259" key="2">
    <source>
        <dbReference type="Pfam" id="PF09835"/>
    </source>
</evidence>
<dbReference type="PANTHER" id="PTHR40547">
    <property type="entry name" value="SLL0298 PROTEIN"/>
    <property type="match status" value="1"/>
</dbReference>
<evidence type="ECO:0000256" key="1">
    <source>
        <dbReference type="SAM" id="Phobius"/>
    </source>
</evidence>
<feature type="transmembrane region" description="Helical" evidence="1">
    <location>
        <begin position="147"/>
        <end position="173"/>
    </location>
</feature>
<dbReference type="PANTHER" id="PTHR40547:SF1">
    <property type="entry name" value="SLL0298 PROTEIN"/>
    <property type="match status" value="1"/>
</dbReference>
<dbReference type="Proteomes" id="UP000510822">
    <property type="component" value="Chromosome"/>
</dbReference>
<keyword evidence="4" id="KW-1185">Reference proteome</keyword>
<evidence type="ECO:0000313" key="3">
    <source>
        <dbReference type="EMBL" id="QLI80553.1"/>
    </source>
</evidence>
<protein>
    <submittedName>
        <fullName evidence="3">DUF2062 domain-containing protein</fullName>
    </submittedName>
</protein>
<proteinExistence type="predicted"/>
<keyword evidence="1" id="KW-0472">Membrane</keyword>
<keyword evidence="1" id="KW-1133">Transmembrane helix</keyword>
<dbReference type="RefSeq" id="WP_180307693.1">
    <property type="nucleotide sequence ID" value="NZ_CP058952.1"/>
</dbReference>
<feature type="transmembrane region" description="Helical" evidence="1">
    <location>
        <begin position="116"/>
        <end position="135"/>
    </location>
</feature>
<feature type="domain" description="DUF2062" evidence="2">
    <location>
        <begin position="22"/>
        <end position="169"/>
    </location>
</feature>
<sequence length="184" mass="20714">MPRKLLRRCLPDQQTLHQNVFLRRFAHWFEHPNLWHLNRHSVAGGVAVGMIGGLIPGPLQIITASILSLLFRVNLPVAIFATFYTNPFTIAPIYWVAFLLGSWVSGQDGGATMAQIPSFTAMPFFDWMGAMWLWVQSLGVPLLIGLPLLSLLLAIAGFFIVQIGWRLWVYLALSKRAKSRRSNT</sequence>
<accession>A0A7D5V984</accession>
<name>A0A7D5V984_9NEIS</name>
<organism evidence="3 4">
    <name type="scientific">Chitinibacter fontanus</name>
    <dbReference type="NCBI Taxonomy" id="1737446"/>
    <lineage>
        <taxon>Bacteria</taxon>
        <taxon>Pseudomonadati</taxon>
        <taxon>Pseudomonadota</taxon>
        <taxon>Betaproteobacteria</taxon>
        <taxon>Neisseriales</taxon>
        <taxon>Chitinibacteraceae</taxon>
        <taxon>Chitinibacter</taxon>
    </lineage>
</organism>
<dbReference type="InterPro" id="IPR018639">
    <property type="entry name" value="DUF2062"/>
</dbReference>
<feature type="transmembrane region" description="Helical" evidence="1">
    <location>
        <begin position="77"/>
        <end position="104"/>
    </location>
</feature>
<dbReference type="KEGG" id="cfon:HZU75_02815"/>